<proteinExistence type="predicted"/>
<feature type="compositionally biased region" description="Polar residues" evidence="1">
    <location>
        <begin position="188"/>
        <end position="201"/>
    </location>
</feature>
<feature type="region of interest" description="Disordered" evidence="1">
    <location>
        <begin position="562"/>
        <end position="584"/>
    </location>
</feature>
<organism evidence="2 3">
    <name type="scientific">Leucocoprinus leucothites</name>
    <dbReference type="NCBI Taxonomy" id="201217"/>
    <lineage>
        <taxon>Eukaryota</taxon>
        <taxon>Fungi</taxon>
        <taxon>Dikarya</taxon>
        <taxon>Basidiomycota</taxon>
        <taxon>Agaricomycotina</taxon>
        <taxon>Agaricomycetes</taxon>
        <taxon>Agaricomycetidae</taxon>
        <taxon>Agaricales</taxon>
        <taxon>Agaricineae</taxon>
        <taxon>Agaricaceae</taxon>
        <taxon>Leucocoprinus</taxon>
    </lineage>
</organism>
<feature type="region of interest" description="Disordered" evidence="1">
    <location>
        <begin position="224"/>
        <end position="243"/>
    </location>
</feature>
<accession>A0A8H5G7J2</accession>
<feature type="region of interest" description="Disordered" evidence="1">
    <location>
        <begin position="470"/>
        <end position="537"/>
    </location>
</feature>
<feature type="compositionally biased region" description="Low complexity" evidence="1">
    <location>
        <begin position="171"/>
        <end position="185"/>
    </location>
</feature>
<evidence type="ECO:0000256" key="1">
    <source>
        <dbReference type="SAM" id="MobiDB-lite"/>
    </source>
</evidence>
<keyword evidence="3" id="KW-1185">Reference proteome</keyword>
<feature type="compositionally biased region" description="Polar residues" evidence="1">
    <location>
        <begin position="572"/>
        <end position="581"/>
    </location>
</feature>
<sequence length="805" mass="88530">MPVDPGPLRQLLKLLHKLFLRIFHWIFSKKSQPEADIEARIDLPANIIYGERLPTWMTEPTKKETDNSQPLRHSDEWAKQKAAFLRSPSLKRKSVQDDTLDKNARVSGPRVRFSDFPVEYPRTPSDAYSQDLSLPPTIRIEDWSTPPSPGTPPISISDSLTVITASLPHSGLVSSSSRDSLTVPSAASLGSNRGSRTSGNRKTVVIGTGNKRKQPRFNYSLEQNHLQKSHEEVRRSGLTKSSKLLERNSELDGSTLPRLVLPTPTAKPLSSSSILDLLQISSIFANEADSTVLRPVQVAEIPEGAIRRNNTKKSLTGSQGHMSTRVFQHLQRKSTKLRSVPKRHHSQPLTTTRKFAPLWNGIGIAPPFPSEMGKDGIDGGKDYYRHSIDVVGLPFSMGITLSSDVQTAILTRFHEKGLAATPEKCSSGFQRRLSRPSGKAHQPSTSLSSDVADVPYPYVFDLDDYFQDSSPPSVPVTPTFLKTTSEASSSHNARHDSYDTPTPAPRNSSSSNLPASSCTSELRQARNPGAVSPEPFMHKTATPVQKHFTWSSDTDEDVLSLSRSEYSDDSDTPQAEPNSSGDLPLAHLISQRSKSQSKPSKRKGIYVTERTGTALISPDRNSLLSDSAQHAKIAAGKNEHAEMEQIRASLRSHYIFTQRQRDPLNEDNVGDDNEDNMISLVESYSSGSTLSHHYHPHQWNARSLSSPLHGRRLDPVIEATSESECSSGSCTPKAALSPRLDQDSSDIVTVHRTPTPAWVLPPRRSGRAVDLVSVRLGLGSRGQPKSAKENDRYCGTALSNEASTE</sequence>
<protein>
    <submittedName>
        <fullName evidence="2">Uncharacterized protein</fullName>
    </submittedName>
</protein>
<feature type="region of interest" description="Disordered" evidence="1">
    <location>
        <begin position="138"/>
        <end position="157"/>
    </location>
</feature>
<reference evidence="2 3" key="1">
    <citation type="journal article" date="2020" name="ISME J.">
        <title>Uncovering the hidden diversity of litter-decomposition mechanisms in mushroom-forming fungi.</title>
        <authorList>
            <person name="Floudas D."/>
            <person name="Bentzer J."/>
            <person name="Ahren D."/>
            <person name="Johansson T."/>
            <person name="Persson P."/>
            <person name="Tunlid A."/>
        </authorList>
    </citation>
    <scope>NUCLEOTIDE SEQUENCE [LARGE SCALE GENOMIC DNA]</scope>
    <source>
        <strain evidence="2 3">CBS 146.42</strain>
    </source>
</reference>
<dbReference type="OrthoDB" id="10498052at2759"/>
<feature type="compositionally biased region" description="Low complexity" evidence="1">
    <location>
        <begin position="720"/>
        <end position="731"/>
    </location>
</feature>
<dbReference type="EMBL" id="JAACJO010000004">
    <property type="protein sequence ID" value="KAF5359793.1"/>
    <property type="molecule type" value="Genomic_DNA"/>
</dbReference>
<feature type="region of interest" description="Disordered" evidence="1">
    <location>
        <begin position="719"/>
        <end position="746"/>
    </location>
</feature>
<feature type="region of interest" description="Disordered" evidence="1">
    <location>
        <begin position="777"/>
        <end position="805"/>
    </location>
</feature>
<evidence type="ECO:0000313" key="2">
    <source>
        <dbReference type="EMBL" id="KAF5359793.1"/>
    </source>
</evidence>
<name>A0A8H5G7J2_9AGAR</name>
<comment type="caution">
    <text evidence="2">The sequence shown here is derived from an EMBL/GenBank/DDBJ whole genome shotgun (WGS) entry which is preliminary data.</text>
</comment>
<feature type="compositionally biased region" description="Polar residues" evidence="1">
    <location>
        <begin position="480"/>
        <end position="491"/>
    </location>
</feature>
<feature type="region of interest" description="Disordered" evidence="1">
    <location>
        <begin position="171"/>
        <end position="215"/>
    </location>
</feature>
<feature type="region of interest" description="Disordered" evidence="1">
    <location>
        <begin position="114"/>
        <end position="133"/>
    </location>
</feature>
<dbReference type="Proteomes" id="UP000559027">
    <property type="component" value="Unassembled WGS sequence"/>
</dbReference>
<gene>
    <name evidence="2" type="ORF">D9756_003008</name>
</gene>
<dbReference type="AlphaFoldDB" id="A0A8H5G7J2"/>
<evidence type="ECO:0000313" key="3">
    <source>
        <dbReference type="Proteomes" id="UP000559027"/>
    </source>
</evidence>
<feature type="region of interest" description="Disordered" evidence="1">
    <location>
        <begin position="424"/>
        <end position="448"/>
    </location>
</feature>
<feature type="compositionally biased region" description="Low complexity" evidence="1">
    <location>
        <begin position="508"/>
        <end position="520"/>
    </location>
</feature>